<evidence type="ECO:0000256" key="1">
    <source>
        <dbReference type="ARBA" id="ARBA00001946"/>
    </source>
</evidence>
<proteinExistence type="predicted"/>
<dbReference type="AlphaFoldDB" id="A0A934K4P6"/>
<evidence type="ECO:0000256" key="10">
    <source>
        <dbReference type="ARBA" id="ARBA00048540"/>
    </source>
</evidence>
<dbReference type="GO" id="GO:0046872">
    <property type="term" value="F:metal ion binding"/>
    <property type="evidence" value="ECO:0007669"/>
    <property type="project" value="UniProtKB-KW"/>
</dbReference>
<dbReference type="PANTHER" id="PTHR30040:SF2">
    <property type="entry name" value="FAD:PROTEIN FMN TRANSFERASE"/>
    <property type="match status" value="1"/>
</dbReference>
<comment type="caution">
    <text evidence="11">The sequence shown here is derived from an EMBL/GenBank/DDBJ whole genome shotgun (WGS) entry which is preliminary data.</text>
</comment>
<dbReference type="Pfam" id="PF02424">
    <property type="entry name" value="ApbE"/>
    <property type="match status" value="1"/>
</dbReference>
<keyword evidence="8" id="KW-0460">Magnesium</keyword>
<dbReference type="RefSeq" id="WP_338199395.1">
    <property type="nucleotide sequence ID" value="NZ_JAEKNR010000050.1"/>
</dbReference>
<dbReference type="Gene3D" id="3.10.520.10">
    <property type="entry name" value="ApbE-like domains"/>
    <property type="match status" value="1"/>
</dbReference>
<keyword evidence="4" id="KW-0285">Flavoprotein</keyword>
<comment type="catalytic activity">
    <reaction evidence="10">
        <text>L-threonyl-[protein] + FAD = FMN-L-threonyl-[protein] + AMP + H(+)</text>
        <dbReference type="Rhea" id="RHEA:36847"/>
        <dbReference type="Rhea" id="RHEA-COMP:11060"/>
        <dbReference type="Rhea" id="RHEA-COMP:11061"/>
        <dbReference type="ChEBI" id="CHEBI:15378"/>
        <dbReference type="ChEBI" id="CHEBI:30013"/>
        <dbReference type="ChEBI" id="CHEBI:57692"/>
        <dbReference type="ChEBI" id="CHEBI:74257"/>
        <dbReference type="ChEBI" id="CHEBI:456215"/>
        <dbReference type="EC" id="2.7.1.180"/>
    </reaction>
</comment>
<evidence type="ECO:0000256" key="4">
    <source>
        <dbReference type="ARBA" id="ARBA00022630"/>
    </source>
</evidence>
<evidence type="ECO:0000256" key="3">
    <source>
        <dbReference type="ARBA" id="ARBA00016337"/>
    </source>
</evidence>
<evidence type="ECO:0000256" key="2">
    <source>
        <dbReference type="ARBA" id="ARBA00011955"/>
    </source>
</evidence>
<dbReference type="InterPro" id="IPR003374">
    <property type="entry name" value="ApbE-like_sf"/>
</dbReference>
<sequence length="275" mass="28870">MSLERVRFRALGSDCELLGVGLPRGRLSWGTAWVASMHRRFSRFLPDSELSRLNAVVGSWTPVSWELQAMLRAALEAHELSRGLVHVGILPSMLAIGYTRPLNQGPTAAGVPAVPPPPLPEMLEVAPGRARLRRGTGVDLGGIAKGWLADRLSAELGGSALVNLGGDLYATGGGPEGAGWPVGFAGATLRLREQGAATSGTWRRRWGAAGDGQGCRFHHLIDPRSGLPAQTELTEVSIAAASATEAEVLAKAALLLGPGRAPDYLGGKALAWSLR</sequence>
<keyword evidence="5 11" id="KW-0808">Transferase</keyword>
<dbReference type="EMBL" id="JAEKNR010000050">
    <property type="protein sequence ID" value="MBJ7597287.1"/>
    <property type="molecule type" value="Genomic_DNA"/>
</dbReference>
<dbReference type="Proteomes" id="UP000612893">
    <property type="component" value="Unassembled WGS sequence"/>
</dbReference>
<evidence type="ECO:0000256" key="7">
    <source>
        <dbReference type="ARBA" id="ARBA00022827"/>
    </source>
</evidence>
<accession>A0A934K4P6</accession>
<dbReference type="GO" id="GO:0016740">
    <property type="term" value="F:transferase activity"/>
    <property type="evidence" value="ECO:0007669"/>
    <property type="project" value="UniProtKB-KW"/>
</dbReference>
<name>A0A934K4P6_9BACT</name>
<organism evidence="11 12">
    <name type="scientific">Candidatus Nephthysia bennettiae</name>
    <dbReference type="NCBI Taxonomy" id="3127016"/>
    <lineage>
        <taxon>Bacteria</taxon>
        <taxon>Bacillati</taxon>
        <taxon>Candidatus Dormiibacterota</taxon>
        <taxon>Candidatus Dormibacteria</taxon>
        <taxon>Candidatus Dormibacterales</taxon>
        <taxon>Candidatus Dormibacteraceae</taxon>
        <taxon>Candidatus Nephthysia</taxon>
    </lineage>
</organism>
<evidence type="ECO:0000256" key="9">
    <source>
        <dbReference type="ARBA" id="ARBA00031306"/>
    </source>
</evidence>
<dbReference type="InterPro" id="IPR024932">
    <property type="entry name" value="ApbE"/>
</dbReference>
<evidence type="ECO:0000313" key="11">
    <source>
        <dbReference type="EMBL" id="MBJ7597287.1"/>
    </source>
</evidence>
<comment type="cofactor">
    <cofactor evidence="1">
        <name>Mg(2+)</name>
        <dbReference type="ChEBI" id="CHEBI:18420"/>
    </cofactor>
</comment>
<dbReference type="SUPFAM" id="SSF143631">
    <property type="entry name" value="ApbE-like"/>
    <property type="match status" value="1"/>
</dbReference>
<evidence type="ECO:0000256" key="5">
    <source>
        <dbReference type="ARBA" id="ARBA00022679"/>
    </source>
</evidence>
<keyword evidence="6" id="KW-0479">Metal-binding</keyword>
<evidence type="ECO:0000256" key="6">
    <source>
        <dbReference type="ARBA" id="ARBA00022723"/>
    </source>
</evidence>
<reference evidence="11" key="1">
    <citation type="submission" date="2020-10" db="EMBL/GenBank/DDBJ databases">
        <title>Ca. Dormibacterota MAGs.</title>
        <authorList>
            <person name="Montgomery K."/>
        </authorList>
    </citation>
    <scope>NUCLEOTIDE SEQUENCE [LARGE SCALE GENOMIC DNA]</scope>
    <source>
        <strain evidence="11">SC8812_S17_10</strain>
    </source>
</reference>
<dbReference type="EC" id="2.7.1.180" evidence="2"/>
<gene>
    <name evidence="11" type="ORF">JF922_04270</name>
</gene>
<evidence type="ECO:0000256" key="8">
    <source>
        <dbReference type="ARBA" id="ARBA00022842"/>
    </source>
</evidence>
<keyword evidence="12" id="KW-1185">Reference proteome</keyword>
<dbReference type="PANTHER" id="PTHR30040">
    <property type="entry name" value="THIAMINE BIOSYNTHESIS LIPOPROTEIN APBE"/>
    <property type="match status" value="1"/>
</dbReference>
<evidence type="ECO:0000313" key="12">
    <source>
        <dbReference type="Proteomes" id="UP000612893"/>
    </source>
</evidence>
<protein>
    <recommendedName>
        <fullName evidence="3">FAD:protein FMN transferase</fullName>
        <ecNumber evidence="2">2.7.1.180</ecNumber>
    </recommendedName>
    <alternativeName>
        <fullName evidence="9">Flavin transferase</fullName>
    </alternativeName>
</protein>
<keyword evidence="7" id="KW-0274">FAD</keyword>